<evidence type="ECO:0000256" key="3">
    <source>
        <dbReference type="ARBA" id="ARBA00023172"/>
    </source>
</evidence>
<dbReference type="EMBL" id="JAGTXO010000014">
    <property type="protein sequence ID" value="KAG8463926.1"/>
    <property type="molecule type" value="Genomic_DNA"/>
</dbReference>
<feature type="region of interest" description="Disordered" evidence="5">
    <location>
        <begin position="272"/>
        <end position="293"/>
    </location>
</feature>
<evidence type="ECO:0000256" key="2">
    <source>
        <dbReference type="ARBA" id="ARBA00022763"/>
    </source>
</evidence>
<sequence length="352" mass="36735">MPPPNRAEVETEAGAVAAPGWTADERERIAVELATKLPPEAIASRPGQSGKEFSYMEFWRVVERSNQILGFDGWSSTIVDMNQEYMETRDGRTSCGYTVVVRVTLKCGTFHEDVGFGSMEKQTDRGKAIENAKKEAVSDATKRALKSFGHALGLSIYDTAHVQQLKRDGASKRARTATAGGADALRSADGPLPGLPLDPSLAAGCSNACGPPPQAVQHPQRTTGSHAAPGVAPSSTAPAQGAWQPRAMHASACGVASAPSCSASVHAQHASAQVSPTPQVHAAHGPSCAPPVAQASFQHTQPLGNLTNINVTTANPSGSPHALPSEPPSLGVEPAANHVEAIQRGWHAPRKV</sequence>
<evidence type="ECO:0000313" key="7">
    <source>
        <dbReference type="Proteomes" id="UP000751190"/>
    </source>
</evidence>
<dbReference type="Pfam" id="PF04098">
    <property type="entry name" value="Rad52_Rad22"/>
    <property type="match status" value="1"/>
</dbReference>
<keyword evidence="7" id="KW-1185">Reference proteome</keyword>
<dbReference type="FunFam" id="3.30.390.80:FF:000001">
    <property type="entry name" value="DNA repair protein RAD52 homolog"/>
    <property type="match status" value="1"/>
</dbReference>
<dbReference type="InterPro" id="IPR007232">
    <property type="entry name" value="Rad52_Rad59_Rad22"/>
</dbReference>
<dbReference type="GO" id="GO:0000724">
    <property type="term" value="P:double-strand break repair via homologous recombination"/>
    <property type="evidence" value="ECO:0007669"/>
    <property type="project" value="TreeGrafter"/>
</dbReference>
<proteinExistence type="inferred from homology"/>
<keyword evidence="4" id="KW-0234">DNA repair</keyword>
<evidence type="ECO:0000256" key="4">
    <source>
        <dbReference type="ARBA" id="ARBA00023204"/>
    </source>
</evidence>
<reference evidence="6" key="1">
    <citation type="submission" date="2021-05" db="EMBL/GenBank/DDBJ databases">
        <title>The genome of the haptophyte Pavlova lutheri (Diacronema luteri, Pavlovales) - a model for lipid biosynthesis in eukaryotic algae.</title>
        <authorList>
            <person name="Hulatt C.J."/>
            <person name="Posewitz M.C."/>
        </authorList>
    </citation>
    <scope>NUCLEOTIDE SEQUENCE</scope>
    <source>
        <strain evidence="6">NIVA-4/92</strain>
    </source>
</reference>
<feature type="compositionally biased region" description="Low complexity" evidence="5">
    <location>
        <begin position="176"/>
        <end position="204"/>
    </location>
</feature>
<dbReference type="OrthoDB" id="206565at2759"/>
<comment type="similarity">
    <text evidence="1">Belongs to the RAD52 family.</text>
</comment>
<accession>A0A8J6CAB7</accession>
<dbReference type="GO" id="GO:0006312">
    <property type="term" value="P:mitotic recombination"/>
    <property type="evidence" value="ECO:0007669"/>
    <property type="project" value="TreeGrafter"/>
</dbReference>
<dbReference type="Gene3D" id="3.30.390.80">
    <property type="entry name" value="DNA repair protein Rad52/59/22"/>
    <property type="match status" value="1"/>
</dbReference>
<dbReference type="InterPro" id="IPR042525">
    <property type="entry name" value="Rad52_Rad59_Rad22_sf"/>
</dbReference>
<evidence type="ECO:0000256" key="5">
    <source>
        <dbReference type="SAM" id="MobiDB-lite"/>
    </source>
</evidence>
<dbReference type="GO" id="GO:0045002">
    <property type="term" value="P:double-strand break repair via single-strand annealing"/>
    <property type="evidence" value="ECO:0007669"/>
    <property type="project" value="TreeGrafter"/>
</dbReference>
<organism evidence="6 7">
    <name type="scientific">Diacronema lutheri</name>
    <name type="common">Unicellular marine alga</name>
    <name type="synonym">Monochrysis lutheri</name>
    <dbReference type="NCBI Taxonomy" id="2081491"/>
    <lineage>
        <taxon>Eukaryota</taxon>
        <taxon>Haptista</taxon>
        <taxon>Haptophyta</taxon>
        <taxon>Pavlovophyceae</taxon>
        <taxon>Pavlovales</taxon>
        <taxon>Pavlovaceae</taxon>
        <taxon>Diacronema</taxon>
    </lineage>
</organism>
<dbReference type="Proteomes" id="UP000751190">
    <property type="component" value="Unassembled WGS sequence"/>
</dbReference>
<keyword evidence="3" id="KW-0233">DNA recombination</keyword>
<dbReference type="PANTHER" id="PTHR12132:SF1">
    <property type="entry name" value="DNA REPAIR PROTEIN RAD52 HOMOLOG"/>
    <property type="match status" value="1"/>
</dbReference>
<comment type="caution">
    <text evidence="6">The sequence shown here is derived from an EMBL/GenBank/DDBJ whole genome shotgun (WGS) entry which is preliminary data.</text>
</comment>
<dbReference type="PANTHER" id="PTHR12132">
    <property type="entry name" value="DNA REPAIR AND RECOMBINATION PROTEIN RAD52, RAD59"/>
    <property type="match status" value="1"/>
</dbReference>
<evidence type="ECO:0000313" key="6">
    <source>
        <dbReference type="EMBL" id="KAG8463926.1"/>
    </source>
</evidence>
<name>A0A8J6CAB7_DIALT</name>
<dbReference type="GO" id="GO:0005634">
    <property type="term" value="C:nucleus"/>
    <property type="evidence" value="ECO:0007669"/>
    <property type="project" value="TreeGrafter"/>
</dbReference>
<dbReference type="InterPro" id="IPR041247">
    <property type="entry name" value="Rad52_fam"/>
</dbReference>
<feature type="region of interest" description="Disordered" evidence="5">
    <location>
        <begin position="167"/>
        <end position="243"/>
    </location>
</feature>
<dbReference type="OMA" id="HASACGV"/>
<keyword evidence="2" id="KW-0227">DNA damage</keyword>
<dbReference type="AlphaFoldDB" id="A0A8J6CAB7"/>
<protein>
    <submittedName>
        <fullName evidence="6">Uncharacterized protein</fullName>
    </submittedName>
</protein>
<gene>
    <name evidence="6" type="ORF">KFE25_000094</name>
</gene>
<dbReference type="SUPFAM" id="SSF54768">
    <property type="entry name" value="dsRNA-binding domain-like"/>
    <property type="match status" value="1"/>
</dbReference>
<evidence type="ECO:0000256" key="1">
    <source>
        <dbReference type="ARBA" id="ARBA00006638"/>
    </source>
</evidence>
<feature type="region of interest" description="Disordered" evidence="5">
    <location>
        <begin position="1"/>
        <end position="21"/>
    </location>
</feature>